<comment type="caution">
    <text evidence="2">The sequence shown here is derived from an EMBL/GenBank/DDBJ whole genome shotgun (WGS) entry which is preliminary data.</text>
</comment>
<proteinExistence type="predicted"/>
<sequence length="53" mass="5889">MRDDLVVQVLGDFEHGTRIRGSDDRQAGLRSREPDPEAVAEVRKGTRRLGGGR</sequence>
<keyword evidence="3" id="KW-1185">Reference proteome</keyword>
<organism evidence="2 3">
    <name type="scientific">Streptomyces hebeiensis</name>
    <dbReference type="NCBI Taxonomy" id="229486"/>
    <lineage>
        <taxon>Bacteria</taxon>
        <taxon>Bacillati</taxon>
        <taxon>Actinomycetota</taxon>
        <taxon>Actinomycetes</taxon>
        <taxon>Kitasatosporales</taxon>
        <taxon>Streptomycetaceae</taxon>
        <taxon>Streptomyces</taxon>
    </lineage>
</organism>
<feature type="region of interest" description="Disordered" evidence="1">
    <location>
        <begin position="17"/>
        <end position="53"/>
    </location>
</feature>
<evidence type="ECO:0000313" key="2">
    <source>
        <dbReference type="EMBL" id="GAA1176995.1"/>
    </source>
</evidence>
<dbReference type="Proteomes" id="UP001501371">
    <property type="component" value="Unassembled WGS sequence"/>
</dbReference>
<dbReference type="EMBL" id="BAAAKV010000033">
    <property type="protein sequence ID" value="GAA1176995.1"/>
    <property type="molecule type" value="Genomic_DNA"/>
</dbReference>
<reference evidence="2 3" key="1">
    <citation type="journal article" date="2019" name="Int. J. Syst. Evol. Microbiol.">
        <title>The Global Catalogue of Microorganisms (GCM) 10K type strain sequencing project: providing services to taxonomists for standard genome sequencing and annotation.</title>
        <authorList>
            <consortium name="The Broad Institute Genomics Platform"/>
            <consortium name="The Broad Institute Genome Sequencing Center for Infectious Disease"/>
            <person name="Wu L."/>
            <person name="Ma J."/>
        </authorList>
    </citation>
    <scope>NUCLEOTIDE SEQUENCE [LARGE SCALE GENOMIC DNA]</scope>
    <source>
        <strain evidence="2 3">JCM 12696</strain>
    </source>
</reference>
<protein>
    <submittedName>
        <fullName evidence="2">Uncharacterized protein</fullName>
    </submittedName>
</protein>
<accession>A0ABN1UWV4</accession>
<evidence type="ECO:0000313" key="3">
    <source>
        <dbReference type="Proteomes" id="UP001501371"/>
    </source>
</evidence>
<evidence type="ECO:0000256" key="1">
    <source>
        <dbReference type="SAM" id="MobiDB-lite"/>
    </source>
</evidence>
<gene>
    <name evidence="2" type="ORF">GCM10009654_37810</name>
</gene>
<feature type="compositionally biased region" description="Basic and acidic residues" evidence="1">
    <location>
        <begin position="17"/>
        <end position="44"/>
    </location>
</feature>
<name>A0ABN1UWV4_9ACTN</name>